<gene>
    <name evidence="2" type="ORF">ERS852411_00536</name>
    <name evidence="3" type="ORF">PNE06_01350</name>
</gene>
<reference evidence="2 4" key="1">
    <citation type="submission" date="2015-09" db="EMBL/GenBank/DDBJ databases">
        <authorList>
            <consortium name="Pathogen Informatics"/>
        </authorList>
    </citation>
    <scope>NUCLEOTIDE SEQUENCE [LARGE SCALE GENOMIC DNA]</scope>
    <source>
        <strain evidence="2 4">2789STDY5608854</strain>
    </source>
</reference>
<dbReference type="RefSeq" id="WP_009260872.1">
    <property type="nucleotide sequence ID" value="NZ_CACRUB010000028.1"/>
</dbReference>
<name>A0A174A0P1_FLAPL</name>
<evidence type="ECO:0000313" key="2">
    <source>
        <dbReference type="EMBL" id="CUN81867.1"/>
    </source>
</evidence>
<evidence type="ECO:0000313" key="3">
    <source>
        <dbReference type="EMBL" id="MDB7931707.1"/>
    </source>
</evidence>
<organism evidence="2 4">
    <name type="scientific">Flavonifractor plautii</name>
    <name type="common">Fusobacterium plautii</name>
    <dbReference type="NCBI Taxonomy" id="292800"/>
    <lineage>
        <taxon>Bacteria</taxon>
        <taxon>Bacillati</taxon>
        <taxon>Bacillota</taxon>
        <taxon>Clostridia</taxon>
        <taxon>Eubacteriales</taxon>
        <taxon>Oscillospiraceae</taxon>
        <taxon>Flavonifractor</taxon>
    </lineage>
</organism>
<dbReference type="EMBL" id="JAQLWV010000002">
    <property type="protein sequence ID" value="MDB7931707.1"/>
    <property type="molecule type" value="Genomic_DNA"/>
</dbReference>
<dbReference type="InterPro" id="IPR041657">
    <property type="entry name" value="HTH_17"/>
</dbReference>
<evidence type="ECO:0000259" key="1">
    <source>
        <dbReference type="Pfam" id="PF12728"/>
    </source>
</evidence>
<dbReference type="NCBIfam" id="TIGR01764">
    <property type="entry name" value="excise"/>
    <property type="match status" value="1"/>
</dbReference>
<dbReference type="EMBL" id="CYZT01000018">
    <property type="protein sequence ID" value="CUN81867.1"/>
    <property type="molecule type" value="Genomic_DNA"/>
</dbReference>
<dbReference type="Proteomes" id="UP000095746">
    <property type="component" value="Unassembled WGS sequence"/>
</dbReference>
<feature type="domain" description="Helix-turn-helix" evidence="1">
    <location>
        <begin position="22"/>
        <end position="69"/>
    </location>
</feature>
<dbReference type="AlphaFoldDB" id="A0A174A0P1"/>
<reference evidence="3" key="2">
    <citation type="submission" date="2023-01" db="EMBL/GenBank/DDBJ databases">
        <title>Human gut microbiome strain richness.</title>
        <authorList>
            <person name="Chen-Liaw A."/>
        </authorList>
    </citation>
    <scope>NUCLEOTIDE SEQUENCE</scope>
    <source>
        <strain evidence="3">1001287st1_F4_1001285I_161205</strain>
    </source>
</reference>
<accession>A0A174A0P1</accession>
<protein>
    <submittedName>
        <fullName evidence="2">DNA binding domain, excisionase family</fullName>
    </submittedName>
    <submittedName>
        <fullName evidence="3">Helix-turn-helix domain-containing protein</fullName>
    </submittedName>
</protein>
<dbReference type="Proteomes" id="UP001211173">
    <property type="component" value="Unassembled WGS sequence"/>
</dbReference>
<dbReference type="InterPro" id="IPR010093">
    <property type="entry name" value="SinI_DNA-bd"/>
</dbReference>
<dbReference type="GO" id="GO:0003677">
    <property type="term" value="F:DNA binding"/>
    <property type="evidence" value="ECO:0007669"/>
    <property type="project" value="InterPro"/>
</dbReference>
<evidence type="ECO:0000313" key="4">
    <source>
        <dbReference type="Proteomes" id="UP000095746"/>
    </source>
</evidence>
<proteinExistence type="predicted"/>
<sequence length="74" mass="8914">MRREERQLVRYRAMFRHYPDALTPSQVQEMLGIGRRMTYGLLRSGRIHSVRMGRLYRIPKVAVIDYLCETEERT</sequence>
<dbReference type="Pfam" id="PF12728">
    <property type="entry name" value="HTH_17"/>
    <property type="match status" value="1"/>
</dbReference>